<feature type="transmembrane region" description="Helical" evidence="1">
    <location>
        <begin position="677"/>
        <end position="696"/>
    </location>
</feature>
<dbReference type="InterPro" id="IPR052728">
    <property type="entry name" value="O2_lipid_transport_reg"/>
</dbReference>
<dbReference type="SMART" id="SM00703">
    <property type="entry name" value="NRF"/>
    <property type="match status" value="1"/>
</dbReference>
<proteinExistence type="predicted"/>
<feature type="signal peptide" evidence="2">
    <location>
        <begin position="1"/>
        <end position="27"/>
    </location>
</feature>
<organism evidence="5">
    <name type="scientific">Culicoides sonorensis</name>
    <name type="common">Biting midge</name>
    <dbReference type="NCBI Taxonomy" id="179676"/>
    <lineage>
        <taxon>Eukaryota</taxon>
        <taxon>Metazoa</taxon>
        <taxon>Ecdysozoa</taxon>
        <taxon>Arthropoda</taxon>
        <taxon>Hexapoda</taxon>
        <taxon>Insecta</taxon>
        <taxon>Pterygota</taxon>
        <taxon>Neoptera</taxon>
        <taxon>Endopterygota</taxon>
        <taxon>Diptera</taxon>
        <taxon>Nematocera</taxon>
        <taxon>Chironomoidea</taxon>
        <taxon>Ceratopogonidae</taxon>
        <taxon>Ceratopogoninae</taxon>
        <taxon>Culicoides</taxon>
        <taxon>Monoculicoides</taxon>
    </lineage>
</organism>
<feature type="transmembrane region" description="Helical" evidence="1">
    <location>
        <begin position="476"/>
        <end position="498"/>
    </location>
</feature>
<keyword evidence="2" id="KW-0732">Signal</keyword>
<name>A0A336M2H7_CULSO</name>
<keyword evidence="1" id="KW-0472">Membrane</keyword>
<dbReference type="GO" id="GO:0016747">
    <property type="term" value="F:acyltransferase activity, transferring groups other than amino-acyl groups"/>
    <property type="evidence" value="ECO:0007669"/>
    <property type="project" value="InterPro"/>
</dbReference>
<feature type="domain" description="Nose resistant-to-fluoxetine protein N-terminal" evidence="3">
    <location>
        <begin position="88"/>
        <end position="238"/>
    </location>
</feature>
<reference evidence="5" key="2">
    <citation type="submission" date="2018-07" db="EMBL/GenBank/DDBJ databases">
        <authorList>
            <person name="Quirk P.G."/>
            <person name="Krulwich T.A."/>
        </authorList>
    </citation>
    <scope>NUCLEOTIDE SEQUENCE</scope>
</reference>
<sequence>MKAKMCRKLPFISVIFIAAVSFAVTTAQESTSSSHVTSSSSSSSSSVVAANFTTTKNFNDIQLINDMLDLFNIAHLGAQWSTVQNMLTKKCGDDMTKYFYGLEKRKLWALKMNDASGHYSNGFLYGNNYWTGSYRLCDSIYIDEQNTKMLDRPKGNSEITSINGYNEKSAVKHENPPFMPTFYVVKLRLNDSEISPSPRIISVAACLPYDCTQKDVTTIAEHAEVARNTRDLTVIDVKIGLKEPYDFWNDFVFQLVLAATVFVGFLMVLGTSYDVFLTMRYNNKCKVKDLNSESSSGIGCTTYDLSSSSPDKKNSAIGISIPAGVNNNNSDEHLAIEQLSDTEEKLSIFEELILSFSVIANWRTISDKSVGGDTISCIHGMRALSMLWIILGHTCIILAKYADNMEYRRYVETIYAFQFIINGAFSVDTFFFISGFLVSFIYFRSNAKGKLEKLSKGLNEFTAGTLHFFGLLAYRFVRLTVPYMYMLGVVAVVMRYLAHESVFDMPANDAENCPKYWWRNIFYVNTLFPVKDMCMLWSWYLANDTQFYIIGAIILIVAVKHFRIAAVTVFVFLISAWTTTTYIAYTNGHMPHTDDPFALFDKIYDKPWTRLGPYFIGMAVGWILFKTNCQIKMSRTAVYAGWTATSAIMFGLVFGLYNVELSPLVAAFYSSFSHSLWALAHAWITVACSTGYGGVIDKMLSAPIIYPFSRVTYCAYLVHPMVIRYFTLTSDIPMHLGSGTIITFFGQAIISYILAFALSLAFEAPVVTALRILSPNQKHRVS</sequence>
<gene>
    <name evidence="5" type="primary">CSON008504</name>
</gene>
<dbReference type="PANTHER" id="PTHR11161">
    <property type="entry name" value="O-ACYLTRANSFERASE"/>
    <property type="match status" value="1"/>
</dbReference>
<evidence type="ECO:0000313" key="4">
    <source>
        <dbReference type="EMBL" id="SSX02841.1"/>
    </source>
</evidence>
<dbReference type="PANTHER" id="PTHR11161:SF72">
    <property type="entry name" value="FI21449P1"/>
    <property type="match status" value="1"/>
</dbReference>
<accession>A0A336M2H7</accession>
<protein>
    <submittedName>
        <fullName evidence="5">CSON008504 protein</fullName>
    </submittedName>
</protein>
<dbReference type="InterPro" id="IPR002656">
    <property type="entry name" value="Acyl_transf_3_dom"/>
</dbReference>
<dbReference type="EMBL" id="UFQS01000320">
    <property type="protein sequence ID" value="SSX02841.1"/>
    <property type="molecule type" value="Genomic_DNA"/>
</dbReference>
<evidence type="ECO:0000259" key="3">
    <source>
        <dbReference type="SMART" id="SM00703"/>
    </source>
</evidence>
<dbReference type="Pfam" id="PF20146">
    <property type="entry name" value="NRF"/>
    <property type="match status" value="1"/>
</dbReference>
<dbReference type="AlphaFoldDB" id="A0A336M2H7"/>
<dbReference type="Pfam" id="PF01757">
    <property type="entry name" value="Acyl_transf_3"/>
    <property type="match status" value="1"/>
</dbReference>
<dbReference type="EMBL" id="UFQT01000320">
    <property type="protein sequence ID" value="SSX23209.1"/>
    <property type="molecule type" value="Genomic_DNA"/>
</dbReference>
<evidence type="ECO:0000313" key="5">
    <source>
        <dbReference type="EMBL" id="SSX23209.1"/>
    </source>
</evidence>
<feature type="transmembrane region" description="Helical" evidence="1">
    <location>
        <begin position="708"/>
        <end position="728"/>
    </location>
</feature>
<feature type="transmembrane region" description="Helical" evidence="1">
    <location>
        <begin position="537"/>
        <end position="557"/>
    </location>
</feature>
<feature type="transmembrane region" description="Helical" evidence="1">
    <location>
        <begin position="608"/>
        <end position="625"/>
    </location>
</feature>
<feature type="chain" id="PRO_5033343106" evidence="2">
    <location>
        <begin position="28"/>
        <end position="782"/>
    </location>
</feature>
<feature type="transmembrane region" description="Helical" evidence="1">
    <location>
        <begin position="383"/>
        <end position="402"/>
    </location>
</feature>
<dbReference type="InterPro" id="IPR006621">
    <property type="entry name" value="Nose-resist-to-fluoxetine_N"/>
</dbReference>
<keyword evidence="1" id="KW-1133">Transmembrane helix</keyword>
<keyword evidence="1" id="KW-0812">Transmembrane</keyword>
<feature type="transmembrane region" description="Helical" evidence="1">
    <location>
        <begin position="251"/>
        <end position="276"/>
    </location>
</feature>
<feature type="transmembrane region" description="Helical" evidence="1">
    <location>
        <begin position="564"/>
        <end position="585"/>
    </location>
</feature>
<evidence type="ECO:0000256" key="1">
    <source>
        <dbReference type="SAM" id="Phobius"/>
    </source>
</evidence>
<reference evidence="4" key="1">
    <citation type="submission" date="2018-04" db="EMBL/GenBank/DDBJ databases">
        <authorList>
            <person name="Go L.Y."/>
            <person name="Mitchell J.A."/>
        </authorList>
    </citation>
    <scope>NUCLEOTIDE SEQUENCE</scope>
    <source>
        <tissue evidence="4">Whole organism</tissue>
    </source>
</reference>
<dbReference type="VEuPathDB" id="VectorBase:CSON008504"/>
<evidence type="ECO:0000256" key="2">
    <source>
        <dbReference type="SAM" id="SignalP"/>
    </source>
</evidence>
<feature type="transmembrane region" description="Helical" evidence="1">
    <location>
        <begin position="637"/>
        <end position="657"/>
    </location>
</feature>
<feature type="transmembrane region" description="Helical" evidence="1">
    <location>
        <begin position="748"/>
        <end position="773"/>
    </location>
</feature>
<feature type="transmembrane region" description="Helical" evidence="1">
    <location>
        <begin position="414"/>
        <end position="443"/>
    </location>
</feature>